<comment type="caution">
    <text evidence="7">The sequence shown here is derived from an EMBL/GenBank/DDBJ whole genome shotgun (WGS) entry which is preliminary data.</text>
</comment>
<dbReference type="PANTHER" id="PTHR44379:SF5">
    <property type="entry name" value="OXIDOREDUCTASE WITH IRON-SULFUR SUBUNIT"/>
    <property type="match status" value="1"/>
</dbReference>
<dbReference type="InterPro" id="IPR012675">
    <property type="entry name" value="Beta-grasp_dom_sf"/>
</dbReference>
<evidence type="ECO:0000313" key="8">
    <source>
        <dbReference type="Proteomes" id="UP000823615"/>
    </source>
</evidence>
<evidence type="ECO:0000259" key="6">
    <source>
        <dbReference type="PROSITE" id="PS51085"/>
    </source>
</evidence>
<dbReference type="EMBL" id="JADIMT010000090">
    <property type="protein sequence ID" value="MBO8436830.1"/>
    <property type="molecule type" value="Genomic_DNA"/>
</dbReference>
<keyword evidence="3" id="KW-0560">Oxidoreductase</keyword>
<gene>
    <name evidence="7" type="ORF">IAA97_07630</name>
</gene>
<dbReference type="InterPro" id="IPR051452">
    <property type="entry name" value="Diverse_Oxidoreductases"/>
</dbReference>
<dbReference type="SUPFAM" id="SSF54292">
    <property type="entry name" value="2Fe-2S ferredoxin-like"/>
    <property type="match status" value="1"/>
</dbReference>
<dbReference type="PANTHER" id="PTHR44379">
    <property type="entry name" value="OXIDOREDUCTASE WITH IRON-SULFUR SUBUNIT"/>
    <property type="match status" value="1"/>
</dbReference>
<evidence type="ECO:0000256" key="1">
    <source>
        <dbReference type="ARBA" id="ARBA00022714"/>
    </source>
</evidence>
<dbReference type="GO" id="GO:0051537">
    <property type="term" value="F:2 iron, 2 sulfur cluster binding"/>
    <property type="evidence" value="ECO:0007669"/>
    <property type="project" value="UniProtKB-KW"/>
</dbReference>
<keyword evidence="4" id="KW-0408">Iron</keyword>
<organism evidence="7 8">
    <name type="scientific">Candidatus Ornithospirochaeta stercoripullorum</name>
    <dbReference type="NCBI Taxonomy" id="2840899"/>
    <lineage>
        <taxon>Bacteria</taxon>
        <taxon>Pseudomonadati</taxon>
        <taxon>Spirochaetota</taxon>
        <taxon>Spirochaetia</taxon>
        <taxon>Spirochaetales</taxon>
        <taxon>Spirochaetaceae</taxon>
        <taxon>Spirochaetaceae incertae sedis</taxon>
        <taxon>Candidatus Ornithospirochaeta</taxon>
    </lineage>
</organism>
<evidence type="ECO:0000256" key="4">
    <source>
        <dbReference type="ARBA" id="ARBA00023004"/>
    </source>
</evidence>
<feature type="domain" description="2Fe-2S ferredoxin-type" evidence="6">
    <location>
        <begin position="1"/>
        <end position="77"/>
    </location>
</feature>
<sequence>MKIDCTIDGKTLTLSLNSDKPLSLILRENMGDDCHVNHCNGSMCGLCTVLLDGKAVLSCMVPAFEIRGKTVTTFDSFRRTKNMKDIEKAYESVGRYPCTECYASRSLIFESLIDEGITDPETILKELSIVRCPCMDPEDEVQIVLKGIEIRRKRNVRRS</sequence>
<reference evidence="7" key="2">
    <citation type="journal article" date="2021" name="PeerJ">
        <title>Extensive microbial diversity within the chicken gut microbiome revealed by metagenomics and culture.</title>
        <authorList>
            <person name="Gilroy R."/>
            <person name="Ravi A."/>
            <person name="Getino M."/>
            <person name="Pursley I."/>
            <person name="Horton D.L."/>
            <person name="Alikhan N.F."/>
            <person name="Baker D."/>
            <person name="Gharbi K."/>
            <person name="Hall N."/>
            <person name="Watson M."/>
            <person name="Adriaenssens E.M."/>
            <person name="Foster-Nyarko E."/>
            <person name="Jarju S."/>
            <person name="Secka A."/>
            <person name="Antonio M."/>
            <person name="Oren A."/>
            <person name="Chaudhuri R.R."/>
            <person name="La Ragione R."/>
            <person name="Hildebrand F."/>
            <person name="Pallen M.J."/>
        </authorList>
    </citation>
    <scope>NUCLEOTIDE SEQUENCE</scope>
    <source>
        <strain evidence="7">7293</strain>
    </source>
</reference>
<evidence type="ECO:0000256" key="3">
    <source>
        <dbReference type="ARBA" id="ARBA00023002"/>
    </source>
</evidence>
<reference evidence="7" key="1">
    <citation type="submission" date="2020-10" db="EMBL/GenBank/DDBJ databases">
        <authorList>
            <person name="Gilroy R."/>
        </authorList>
    </citation>
    <scope>NUCLEOTIDE SEQUENCE</scope>
    <source>
        <strain evidence="7">7293</strain>
    </source>
</reference>
<dbReference type="Proteomes" id="UP000823615">
    <property type="component" value="Unassembled WGS sequence"/>
</dbReference>
<dbReference type="InterPro" id="IPR001041">
    <property type="entry name" value="2Fe-2S_ferredoxin-type"/>
</dbReference>
<protein>
    <submittedName>
        <fullName evidence="7">Ferredoxin</fullName>
    </submittedName>
</protein>
<dbReference type="GO" id="GO:0046872">
    <property type="term" value="F:metal ion binding"/>
    <property type="evidence" value="ECO:0007669"/>
    <property type="project" value="UniProtKB-KW"/>
</dbReference>
<dbReference type="PROSITE" id="PS51085">
    <property type="entry name" value="2FE2S_FER_2"/>
    <property type="match status" value="1"/>
</dbReference>
<dbReference type="InterPro" id="IPR036010">
    <property type="entry name" value="2Fe-2S_ferredoxin-like_sf"/>
</dbReference>
<dbReference type="Gene3D" id="3.10.20.30">
    <property type="match status" value="1"/>
</dbReference>
<evidence type="ECO:0000256" key="2">
    <source>
        <dbReference type="ARBA" id="ARBA00022723"/>
    </source>
</evidence>
<name>A0A9D9E1N5_9SPIO</name>
<keyword evidence="5" id="KW-0411">Iron-sulfur</keyword>
<evidence type="ECO:0000313" key="7">
    <source>
        <dbReference type="EMBL" id="MBO8436830.1"/>
    </source>
</evidence>
<evidence type="ECO:0000256" key="5">
    <source>
        <dbReference type="ARBA" id="ARBA00023014"/>
    </source>
</evidence>
<accession>A0A9D9E1N5</accession>
<dbReference type="AlphaFoldDB" id="A0A9D9E1N5"/>
<keyword evidence="2" id="KW-0479">Metal-binding</keyword>
<dbReference type="GO" id="GO:0016491">
    <property type="term" value="F:oxidoreductase activity"/>
    <property type="evidence" value="ECO:0007669"/>
    <property type="project" value="UniProtKB-KW"/>
</dbReference>
<keyword evidence="1" id="KW-0001">2Fe-2S</keyword>
<proteinExistence type="predicted"/>